<keyword evidence="3" id="KW-0175">Coiled coil</keyword>
<evidence type="ECO:0000256" key="3">
    <source>
        <dbReference type="SAM" id="Coils"/>
    </source>
</evidence>
<dbReference type="SMART" id="SM00033">
    <property type="entry name" value="CH"/>
    <property type="match status" value="2"/>
</dbReference>
<dbReference type="GO" id="GO:0051015">
    <property type="term" value="F:actin filament binding"/>
    <property type="evidence" value="ECO:0007669"/>
    <property type="project" value="InterPro"/>
</dbReference>
<dbReference type="InterPro" id="IPR039959">
    <property type="entry name" value="Fimbrin/Plastin"/>
</dbReference>
<dbReference type="GO" id="GO:0005737">
    <property type="term" value="C:cytoplasm"/>
    <property type="evidence" value="ECO:0007669"/>
    <property type="project" value="TreeGrafter"/>
</dbReference>
<evidence type="ECO:0000259" key="4">
    <source>
        <dbReference type="PROSITE" id="PS50021"/>
    </source>
</evidence>
<name>A0A2H9THD9_9FUNG</name>
<dbReference type="GO" id="GO:0005884">
    <property type="term" value="C:actin filament"/>
    <property type="evidence" value="ECO:0007669"/>
    <property type="project" value="TreeGrafter"/>
</dbReference>
<dbReference type="CDD" id="cd21217">
    <property type="entry name" value="CH_PLS_FIM_rpt1"/>
    <property type="match status" value="1"/>
</dbReference>
<keyword evidence="6" id="KW-1185">Reference proteome</keyword>
<evidence type="ECO:0000313" key="6">
    <source>
        <dbReference type="Proteomes" id="UP000240830"/>
    </source>
</evidence>
<dbReference type="Gene3D" id="1.10.418.10">
    <property type="entry name" value="Calponin-like domain"/>
    <property type="match status" value="2"/>
</dbReference>
<accession>A0A2H9THD9</accession>
<sequence length="506" mass="57530">MVEGLRNMEASQSDALNHEVSAFCLHLNTILATSEDLGRYLPLTENNLFENLRDGVVLSHLLHHYYPGSIRLESLVRGLDLSQMNQVHTKVIFEVNANLNLVVSSAKSIKNLVIVNLGAEDILNCNRDLVLGLLWQIFNTKMASNINLQAHPELVRLVEENETLASLVQLKPEALLNRWFNHHLKRSGTERRASNLGRDLIDSELYVRLMHQVAPKTVFQEDIEEVMAIPSDSHEGLLKRAGKVADLAQRLGCQEFASPENLVQGHPRLNYAFTATLFNKNIGLTLASDEDVQQLRDQLNESLKENTELKTEIQLIEFGLATTTERFQADMDLLKEEMCKQEIAKKAELEEQSNRFELAKEELASQYQDSLESALESEKRTHQDEMWDLLLKQKESCRQLLGILGILRQQFTTEELEAAKFQEPAGDELEMDSIIRGIGELSSNSSRKVISLEAASEHLRTSVAHKEKVNEIMGDKIREYTEQVIHCKKDASRRGSLLRRIFTQEK</sequence>
<dbReference type="PANTHER" id="PTHR19961:SF18">
    <property type="entry name" value="FI19014P1"/>
    <property type="match status" value="1"/>
</dbReference>
<dbReference type="EMBL" id="MTSL01000186">
    <property type="protein sequence ID" value="PJF17192.1"/>
    <property type="molecule type" value="Genomic_DNA"/>
</dbReference>
<dbReference type="Proteomes" id="UP000240830">
    <property type="component" value="Unassembled WGS sequence"/>
</dbReference>
<dbReference type="AlphaFoldDB" id="A0A2H9THD9"/>
<dbReference type="InterPro" id="IPR001715">
    <property type="entry name" value="CH_dom"/>
</dbReference>
<feature type="domain" description="Calponin-homology (CH)" evidence="4">
    <location>
        <begin position="17"/>
        <end position="142"/>
    </location>
</feature>
<feature type="coiled-coil region" evidence="3">
    <location>
        <begin position="339"/>
        <end position="369"/>
    </location>
</feature>
<dbReference type="GO" id="GO:0051017">
    <property type="term" value="P:actin filament bundle assembly"/>
    <property type="evidence" value="ECO:0007669"/>
    <property type="project" value="InterPro"/>
</dbReference>
<gene>
    <name evidence="5" type="ORF">PSACC_02988</name>
</gene>
<dbReference type="OrthoDB" id="10017054at2759"/>
<dbReference type="STRING" id="1246581.A0A2H9THD9"/>
<dbReference type="Pfam" id="PF00307">
    <property type="entry name" value="CH"/>
    <property type="match status" value="2"/>
</dbReference>
<keyword evidence="1" id="KW-0677">Repeat</keyword>
<dbReference type="PANTHER" id="PTHR19961">
    <property type="entry name" value="FIMBRIN/PLASTIN"/>
    <property type="match status" value="1"/>
</dbReference>
<comment type="caution">
    <text evidence="5">The sequence shown here is derived from an EMBL/GenBank/DDBJ whole genome shotgun (WGS) entry which is preliminary data.</text>
</comment>
<dbReference type="GO" id="GO:0051639">
    <property type="term" value="P:actin filament network formation"/>
    <property type="evidence" value="ECO:0007669"/>
    <property type="project" value="TreeGrafter"/>
</dbReference>
<protein>
    <submittedName>
        <fullName evidence="5">Actinin-type, actin-binding domain-containing protein</fullName>
    </submittedName>
</protein>
<feature type="domain" description="Calponin-homology (CH)" evidence="4">
    <location>
        <begin position="170"/>
        <end position="282"/>
    </location>
</feature>
<organism evidence="5 6">
    <name type="scientific">Paramicrosporidium saccamoebae</name>
    <dbReference type="NCBI Taxonomy" id="1246581"/>
    <lineage>
        <taxon>Eukaryota</taxon>
        <taxon>Fungi</taxon>
        <taxon>Fungi incertae sedis</taxon>
        <taxon>Cryptomycota</taxon>
        <taxon>Cryptomycota incertae sedis</taxon>
        <taxon>Paramicrosporidium</taxon>
    </lineage>
</organism>
<dbReference type="GO" id="GO:0032432">
    <property type="term" value="C:actin filament bundle"/>
    <property type="evidence" value="ECO:0007669"/>
    <property type="project" value="TreeGrafter"/>
</dbReference>
<evidence type="ECO:0000313" key="5">
    <source>
        <dbReference type="EMBL" id="PJF17192.1"/>
    </source>
</evidence>
<reference evidence="5 6" key="1">
    <citation type="submission" date="2016-10" db="EMBL/GenBank/DDBJ databases">
        <title>The genome of Paramicrosporidium saccamoebae is the missing link in understanding Cryptomycota and Microsporidia evolution.</title>
        <authorList>
            <person name="Quandt C.A."/>
            <person name="Beaudet D."/>
            <person name="Corsaro D."/>
            <person name="Michel R."/>
            <person name="Corradi N."/>
            <person name="James T."/>
        </authorList>
    </citation>
    <scope>NUCLEOTIDE SEQUENCE [LARGE SCALE GENOMIC DNA]</scope>
    <source>
        <strain evidence="5 6">KSL3</strain>
    </source>
</reference>
<dbReference type="InterPro" id="IPR036872">
    <property type="entry name" value="CH_dom_sf"/>
</dbReference>
<dbReference type="PROSITE" id="PS50021">
    <property type="entry name" value="CH"/>
    <property type="match status" value="2"/>
</dbReference>
<proteinExistence type="predicted"/>
<dbReference type="SUPFAM" id="SSF47576">
    <property type="entry name" value="Calponin-homology domain, CH-domain"/>
    <property type="match status" value="1"/>
</dbReference>
<evidence type="ECO:0000256" key="1">
    <source>
        <dbReference type="ARBA" id="ARBA00022737"/>
    </source>
</evidence>
<evidence type="ECO:0000256" key="2">
    <source>
        <dbReference type="ARBA" id="ARBA00023203"/>
    </source>
</evidence>
<keyword evidence="2" id="KW-0009">Actin-binding</keyword>